<gene>
    <name evidence="4" type="ORF">IPOD504_LOCUS14392</name>
</gene>
<evidence type="ECO:0000313" key="4">
    <source>
        <dbReference type="EMBL" id="CAH2068526.1"/>
    </source>
</evidence>
<dbReference type="SUPFAM" id="SSF56574">
    <property type="entry name" value="Serpins"/>
    <property type="match status" value="1"/>
</dbReference>
<evidence type="ECO:0000256" key="1">
    <source>
        <dbReference type="ARBA" id="ARBA00022690"/>
    </source>
</evidence>
<proteinExistence type="predicted"/>
<keyword evidence="1" id="KW-0646">Protease inhibitor</keyword>
<keyword evidence="5" id="KW-1185">Reference proteome</keyword>
<evidence type="ECO:0000259" key="3">
    <source>
        <dbReference type="Pfam" id="PF00079"/>
    </source>
</evidence>
<accession>A0ABN8IZS1</accession>
<dbReference type="Proteomes" id="UP000837857">
    <property type="component" value="Chromosome 5"/>
</dbReference>
<dbReference type="InterPro" id="IPR036186">
    <property type="entry name" value="Serpin_sf"/>
</dbReference>
<dbReference type="Gene3D" id="3.30.497.10">
    <property type="entry name" value="Antithrombin, subunit I, domain 2"/>
    <property type="match status" value="1"/>
</dbReference>
<name>A0ABN8IZS1_9NEOP</name>
<reference evidence="4" key="1">
    <citation type="submission" date="2022-03" db="EMBL/GenBank/DDBJ databases">
        <authorList>
            <person name="Martin H S."/>
        </authorList>
    </citation>
    <scope>NUCLEOTIDE SEQUENCE</scope>
</reference>
<organism evidence="4 5">
    <name type="scientific">Iphiclides podalirius</name>
    <name type="common">scarce swallowtail</name>
    <dbReference type="NCBI Taxonomy" id="110791"/>
    <lineage>
        <taxon>Eukaryota</taxon>
        <taxon>Metazoa</taxon>
        <taxon>Ecdysozoa</taxon>
        <taxon>Arthropoda</taxon>
        <taxon>Hexapoda</taxon>
        <taxon>Insecta</taxon>
        <taxon>Pterygota</taxon>
        <taxon>Neoptera</taxon>
        <taxon>Endopterygota</taxon>
        <taxon>Lepidoptera</taxon>
        <taxon>Glossata</taxon>
        <taxon>Ditrysia</taxon>
        <taxon>Papilionoidea</taxon>
        <taxon>Papilionidae</taxon>
        <taxon>Papilioninae</taxon>
        <taxon>Iphiclides</taxon>
    </lineage>
</organism>
<feature type="non-terminal residue" evidence="4">
    <location>
        <position position="273"/>
    </location>
</feature>
<keyword evidence="2" id="KW-0722">Serine protease inhibitor</keyword>
<dbReference type="InterPro" id="IPR023796">
    <property type="entry name" value="Serpin_dom"/>
</dbReference>
<evidence type="ECO:0000313" key="5">
    <source>
        <dbReference type="Proteomes" id="UP000837857"/>
    </source>
</evidence>
<dbReference type="EMBL" id="OW152817">
    <property type="protein sequence ID" value="CAH2068526.1"/>
    <property type="molecule type" value="Genomic_DNA"/>
</dbReference>
<dbReference type="InterPro" id="IPR042178">
    <property type="entry name" value="Serpin_sf_1"/>
</dbReference>
<dbReference type="Pfam" id="PF00079">
    <property type="entry name" value="Serpin"/>
    <property type="match status" value="1"/>
</dbReference>
<feature type="domain" description="Serpin" evidence="3">
    <location>
        <begin position="76"/>
        <end position="223"/>
    </location>
</feature>
<sequence length="273" mass="31035">MTPPIHMNGQTAITSRPVMAPYVPYEQWSSNMYNNYEVMVKFMQSLDEFERNFYKVTFRKLSSISSAGRRENGISFVQSGLFLQLALLALSSEVDNDMDNQIEECINLHLTHMEKIYVLKEIVSSLPKSDDALKFRLSSRLILGDSQQIKPVFQHGMATVLQLHIDRINTTDSAQELTAALNKMIETDSGGAMRDTFEEDELSDGLCAILLETMYVRPRWRSAPTVLNGTHAFLDADDAPPRLTRMIRINDIMRYTELNEWDAEVSTGAFHVA</sequence>
<evidence type="ECO:0000256" key="2">
    <source>
        <dbReference type="ARBA" id="ARBA00022900"/>
    </source>
</evidence>
<protein>
    <recommendedName>
        <fullName evidence="3">Serpin domain-containing protein</fullName>
    </recommendedName>
</protein>